<keyword evidence="2 4" id="KW-0808">Transferase</keyword>
<evidence type="ECO:0000313" key="5">
    <source>
        <dbReference type="EMBL" id="MCH4295919.1"/>
    </source>
</evidence>
<dbReference type="PIRSF" id="PIRSF006078">
    <property type="entry name" value="GlxK"/>
    <property type="match status" value="1"/>
</dbReference>
<keyword evidence="3 4" id="KW-0418">Kinase</keyword>
<dbReference type="GO" id="GO:0031388">
    <property type="term" value="P:organic acid phosphorylation"/>
    <property type="evidence" value="ECO:0007669"/>
    <property type="project" value="UniProtKB-UniRule"/>
</dbReference>
<name>A0AAJ1BLA0_9GAMM</name>
<dbReference type="AlphaFoldDB" id="A0AAJ1BLA0"/>
<sequence length="393" mass="39590">MKIVIAPDSFKESLSAMEVADMIEAGFKQVMPDASYVKLPMADGGEGTVQSLVDATGGAIVPVEVTAPLGNKIEGFLGLLGSDSCSDDGADKQGRAATGKRAVIEMAAASGIHLVAPEQRNPLLTSSFGTGELILAALERGVTHLILGIGGSATNDGGAGMITALGGKLLKADGSPIALGGGGLAELCKIDLSGLDPRLAGLTIEVACDVNNPLCGPKGASAVFGPQKGATPEMVATLDANLARYADFIESTLGKSVKDIPGAGAAGGMGAALVGLLGAELKPGIQIVIEALNLADAVADADLVVTGEGRIDSQTIHGKTPIGVARFAKQFGKPVIGIAGCLTDDCGVVHDHGIDAVFAVVNRAMALPEALATARTNLELTARNVAALYRLPR</sequence>
<dbReference type="Proteomes" id="UP001297581">
    <property type="component" value="Unassembled WGS sequence"/>
</dbReference>
<dbReference type="Gene3D" id="3.40.50.10350">
    <property type="entry name" value="Glycerate kinase, domain 1"/>
    <property type="match status" value="1"/>
</dbReference>
<dbReference type="EMBL" id="JAKUDL010000006">
    <property type="protein sequence ID" value="MCH4295919.1"/>
    <property type="molecule type" value="Genomic_DNA"/>
</dbReference>
<evidence type="ECO:0000256" key="1">
    <source>
        <dbReference type="ARBA" id="ARBA00006284"/>
    </source>
</evidence>
<comment type="similarity">
    <text evidence="1 4">Belongs to the glycerate kinase type-1 family.</text>
</comment>
<evidence type="ECO:0000256" key="4">
    <source>
        <dbReference type="PIRNR" id="PIRNR006078"/>
    </source>
</evidence>
<dbReference type="SUPFAM" id="SSF110738">
    <property type="entry name" value="Glycerate kinase I"/>
    <property type="match status" value="1"/>
</dbReference>
<dbReference type="Pfam" id="PF02595">
    <property type="entry name" value="Gly_kinase"/>
    <property type="match status" value="1"/>
</dbReference>
<keyword evidence="6" id="KW-1185">Reference proteome</keyword>
<dbReference type="RefSeq" id="WP_240592025.1">
    <property type="nucleotide sequence ID" value="NZ_JAKUDL010000006.1"/>
</dbReference>
<dbReference type="PANTHER" id="PTHR21599:SF0">
    <property type="entry name" value="GLYCERATE KINASE"/>
    <property type="match status" value="1"/>
</dbReference>
<comment type="caution">
    <text evidence="5">The sequence shown here is derived from an EMBL/GenBank/DDBJ whole genome shotgun (WGS) entry which is preliminary data.</text>
</comment>
<evidence type="ECO:0000313" key="6">
    <source>
        <dbReference type="Proteomes" id="UP001297581"/>
    </source>
</evidence>
<dbReference type="PANTHER" id="PTHR21599">
    <property type="entry name" value="GLYCERATE KINASE"/>
    <property type="match status" value="1"/>
</dbReference>
<protein>
    <submittedName>
        <fullName evidence="5">Glycerate kinase</fullName>
    </submittedName>
</protein>
<organism evidence="5 6">
    <name type="scientific">Shewanella zhuhaiensis</name>
    <dbReference type="NCBI Taxonomy" id="2919576"/>
    <lineage>
        <taxon>Bacteria</taxon>
        <taxon>Pseudomonadati</taxon>
        <taxon>Pseudomonadota</taxon>
        <taxon>Gammaproteobacteria</taxon>
        <taxon>Alteromonadales</taxon>
        <taxon>Shewanellaceae</taxon>
        <taxon>Shewanella</taxon>
    </lineage>
</organism>
<evidence type="ECO:0000256" key="3">
    <source>
        <dbReference type="ARBA" id="ARBA00022777"/>
    </source>
</evidence>
<dbReference type="GO" id="GO:0008887">
    <property type="term" value="F:glycerate kinase activity"/>
    <property type="evidence" value="ECO:0007669"/>
    <property type="project" value="UniProtKB-UniRule"/>
</dbReference>
<dbReference type="InterPro" id="IPR004381">
    <property type="entry name" value="Glycerate_kinase"/>
</dbReference>
<dbReference type="InterPro" id="IPR018197">
    <property type="entry name" value="Glycerate_kinase_RE-like"/>
</dbReference>
<dbReference type="Gene3D" id="3.90.1510.10">
    <property type="entry name" value="Glycerate kinase, domain 2"/>
    <property type="match status" value="1"/>
</dbReference>
<dbReference type="NCBIfam" id="TIGR00045">
    <property type="entry name" value="glycerate kinase"/>
    <property type="match status" value="1"/>
</dbReference>
<gene>
    <name evidence="5" type="ORF">MJ923_16555</name>
</gene>
<reference evidence="5 6" key="1">
    <citation type="submission" date="2022-02" db="EMBL/GenBank/DDBJ databases">
        <title>The genome sequence of Shewanella sp. 3B26.</title>
        <authorList>
            <person name="Du J."/>
        </authorList>
    </citation>
    <scope>NUCLEOTIDE SEQUENCE [LARGE SCALE GENOMIC DNA]</scope>
    <source>
        <strain evidence="5 6">3B26</strain>
    </source>
</reference>
<proteinExistence type="inferred from homology"/>
<dbReference type="InterPro" id="IPR036129">
    <property type="entry name" value="Glycerate_kinase_sf"/>
</dbReference>
<accession>A0AAJ1BLA0</accession>
<evidence type="ECO:0000256" key="2">
    <source>
        <dbReference type="ARBA" id="ARBA00022679"/>
    </source>
</evidence>
<dbReference type="InterPro" id="IPR018193">
    <property type="entry name" value="Glyc_kinase_flavodox-like_fold"/>
</dbReference>